<dbReference type="Gene3D" id="3.30.379.10">
    <property type="entry name" value="Chitobiase/beta-hexosaminidase domain 2-like"/>
    <property type="match status" value="1"/>
</dbReference>
<evidence type="ECO:0000259" key="5">
    <source>
        <dbReference type="Pfam" id="PF00728"/>
    </source>
</evidence>
<dbReference type="Proteomes" id="UP000287171">
    <property type="component" value="Unassembled WGS sequence"/>
</dbReference>
<dbReference type="SUPFAM" id="SSF51445">
    <property type="entry name" value="(Trans)glycosidases"/>
    <property type="match status" value="1"/>
</dbReference>
<dbReference type="InterPro" id="IPR025705">
    <property type="entry name" value="Beta_hexosaminidase_sua/sub"/>
</dbReference>
<evidence type="ECO:0000259" key="6">
    <source>
        <dbReference type="Pfam" id="PF02838"/>
    </source>
</evidence>
<feature type="active site" description="Proton donor" evidence="4">
    <location>
        <position position="294"/>
    </location>
</feature>
<dbReference type="InterPro" id="IPR052764">
    <property type="entry name" value="GH20_Enzymes"/>
</dbReference>
<feature type="domain" description="Glycoside hydrolase family 20 catalytic" evidence="5">
    <location>
        <begin position="148"/>
        <end position="446"/>
    </location>
</feature>
<evidence type="ECO:0000256" key="2">
    <source>
        <dbReference type="ARBA" id="ARBA00022801"/>
    </source>
</evidence>
<organism evidence="7 8">
    <name type="scientific">Dictyobacter alpinus</name>
    <dbReference type="NCBI Taxonomy" id="2014873"/>
    <lineage>
        <taxon>Bacteria</taxon>
        <taxon>Bacillati</taxon>
        <taxon>Chloroflexota</taxon>
        <taxon>Ktedonobacteria</taxon>
        <taxon>Ktedonobacterales</taxon>
        <taxon>Dictyobacteraceae</taxon>
        <taxon>Dictyobacter</taxon>
    </lineage>
</organism>
<dbReference type="GO" id="GO:0005975">
    <property type="term" value="P:carbohydrate metabolic process"/>
    <property type="evidence" value="ECO:0007669"/>
    <property type="project" value="InterPro"/>
</dbReference>
<evidence type="ECO:0000256" key="3">
    <source>
        <dbReference type="ARBA" id="ARBA00023295"/>
    </source>
</evidence>
<evidence type="ECO:0000256" key="1">
    <source>
        <dbReference type="ARBA" id="ARBA00006285"/>
    </source>
</evidence>
<evidence type="ECO:0000313" key="7">
    <source>
        <dbReference type="EMBL" id="GCE31060.1"/>
    </source>
</evidence>
<sequence>MMDISTQKSINADTTLQRHPQTIPALQEWQASTGVFHFGEQSRLILANSTASQLQVVAETFAADLKQATGLTMPINITTEEQPGDIVLMLSPGEISVGHEGYLLEISDTIRVSAPTEHGVFYATRTLLQLLKQHTDIPVGTARDWPTYPQRGLMVDVGRKYFSLAWLESHIRELAYLKFNYFHLHLSDNYGFRLESERHPEAVSAQHYTKAEIRALLELAQRYHITIVPEIDMPGHMDTILAQHPDLQIISRDGKRKPGDIDLSNEQAYALMKDLLDEFIPLFPGPYWHIGADEYLMKEDYNDYPQLARYAHEHYGPAATARDTYLGFVNWANDIVKSHGKITRVWNDGLYGGTAITIATDLIYEHWLDSGLSPQEITKLPASIMNCNADLLYYVLGSYFPTGPANVYDNFEQHSFQGHTKLEPADTQLLGAKLHIWCDHPDQQTELQIADGISAILRSLAQANWGSPKPFPTYKQYQPLIDTIGQAPGYIVPASTTD</sequence>
<dbReference type="PANTHER" id="PTHR43678">
    <property type="entry name" value="PUTATIVE (AFU_ORTHOLOGUE AFUA_2G00640)-RELATED"/>
    <property type="match status" value="1"/>
</dbReference>
<dbReference type="PRINTS" id="PR00738">
    <property type="entry name" value="GLHYDRLASE20"/>
</dbReference>
<dbReference type="Pfam" id="PF00728">
    <property type="entry name" value="Glyco_hydro_20"/>
    <property type="match status" value="1"/>
</dbReference>
<dbReference type="AlphaFoldDB" id="A0A402BIA4"/>
<gene>
    <name evidence="7" type="ORF">KDA_65440</name>
</gene>
<dbReference type="RefSeq" id="WP_126631069.1">
    <property type="nucleotide sequence ID" value="NZ_BIFT01000002.1"/>
</dbReference>
<proteinExistence type="inferred from homology"/>
<keyword evidence="3" id="KW-0326">Glycosidase</keyword>
<dbReference type="EMBL" id="BIFT01000002">
    <property type="protein sequence ID" value="GCE31060.1"/>
    <property type="molecule type" value="Genomic_DNA"/>
</dbReference>
<dbReference type="InterPro" id="IPR029018">
    <property type="entry name" value="Hex-like_dom2"/>
</dbReference>
<name>A0A402BIA4_9CHLR</name>
<dbReference type="InterPro" id="IPR015883">
    <property type="entry name" value="Glyco_hydro_20_cat"/>
</dbReference>
<dbReference type="Pfam" id="PF02838">
    <property type="entry name" value="Glyco_hydro_20b"/>
    <property type="match status" value="1"/>
</dbReference>
<keyword evidence="2" id="KW-0378">Hydrolase</keyword>
<comment type="similarity">
    <text evidence="1">Belongs to the glycosyl hydrolase 20 family.</text>
</comment>
<dbReference type="GO" id="GO:0004563">
    <property type="term" value="F:beta-N-acetylhexosaminidase activity"/>
    <property type="evidence" value="ECO:0007669"/>
    <property type="project" value="InterPro"/>
</dbReference>
<evidence type="ECO:0000256" key="4">
    <source>
        <dbReference type="PIRSR" id="PIRSR625705-1"/>
    </source>
</evidence>
<dbReference type="SUPFAM" id="SSF55545">
    <property type="entry name" value="beta-N-acetylhexosaminidase-like domain"/>
    <property type="match status" value="1"/>
</dbReference>
<keyword evidence="8" id="KW-1185">Reference proteome</keyword>
<dbReference type="OrthoDB" id="9763537at2"/>
<reference evidence="8" key="1">
    <citation type="submission" date="2018-12" db="EMBL/GenBank/DDBJ databases">
        <title>Tengunoibacter tsumagoiensis gen. nov., sp. nov., Dictyobacter kobayashii sp. nov., D. alpinus sp. nov., and D. joshuensis sp. nov. and description of Dictyobacteraceae fam. nov. within the order Ktedonobacterales isolated from Tengu-no-mugimeshi.</title>
        <authorList>
            <person name="Wang C.M."/>
            <person name="Zheng Y."/>
            <person name="Sakai Y."/>
            <person name="Toyoda A."/>
            <person name="Minakuchi Y."/>
            <person name="Abe K."/>
            <person name="Yokota A."/>
            <person name="Yabe S."/>
        </authorList>
    </citation>
    <scope>NUCLEOTIDE SEQUENCE [LARGE SCALE GENOMIC DNA]</scope>
    <source>
        <strain evidence="8">Uno16</strain>
    </source>
</reference>
<dbReference type="CDD" id="cd06564">
    <property type="entry name" value="GH20_DspB_LnbB-like"/>
    <property type="match status" value="1"/>
</dbReference>
<dbReference type="Gene3D" id="3.20.20.80">
    <property type="entry name" value="Glycosidases"/>
    <property type="match status" value="1"/>
</dbReference>
<comment type="caution">
    <text evidence="7">The sequence shown here is derived from an EMBL/GenBank/DDBJ whole genome shotgun (WGS) entry which is preliminary data.</text>
</comment>
<accession>A0A402BIA4</accession>
<dbReference type="InterPro" id="IPR015882">
    <property type="entry name" value="HEX_bac_N"/>
</dbReference>
<dbReference type="InterPro" id="IPR017853">
    <property type="entry name" value="GH"/>
</dbReference>
<feature type="domain" description="Beta-hexosaminidase bacterial type N-terminal" evidence="6">
    <location>
        <begin position="19"/>
        <end position="145"/>
    </location>
</feature>
<protein>
    <submittedName>
        <fullName evidence="7">Uncharacterized protein</fullName>
    </submittedName>
</protein>
<evidence type="ECO:0000313" key="8">
    <source>
        <dbReference type="Proteomes" id="UP000287171"/>
    </source>
</evidence>
<dbReference type="PANTHER" id="PTHR43678:SF1">
    <property type="entry name" value="BETA-N-ACETYLHEXOSAMINIDASE"/>
    <property type="match status" value="1"/>
</dbReference>